<gene>
    <name evidence="5" type="ORF">MFIFM68171_09570</name>
</gene>
<keyword evidence="2" id="KW-0347">Helicase</keyword>
<feature type="region of interest" description="Disordered" evidence="3">
    <location>
        <begin position="534"/>
        <end position="575"/>
    </location>
</feature>
<keyword evidence="2" id="KW-0067">ATP-binding</keyword>
<feature type="compositionally biased region" description="Basic and acidic residues" evidence="3">
    <location>
        <begin position="562"/>
        <end position="575"/>
    </location>
</feature>
<dbReference type="SMART" id="SM00487">
    <property type="entry name" value="DEXDc"/>
    <property type="match status" value="1"/>
</dbReference>
<comment type="caution">
    <text evidence="5">The sequence shown here is derived from an EMBL/GenBank/DDBJ whole genome shotgun (WGS) entry which is preliminary data.</text>
</comment>
<dbReference type="InterPro" id="IPR014001">
    <property type="entry name" value="Helicase_ATP-bd"/>
</dbReference>
<dbReference type="Proteomes" id="UP001628179">
    <property type="component" value="Unassembled WGS sequence"/>
</dbReference>
<dbReference type="InterPro" id="IPR052431">
    <property type="entry name" value="SKI2_subfamily_helicases"/>
</dbReference>
<reference evidence="5 6" key="1">
    <citation type="submission" date="2024-09" db="EMBL/GenBank/DDBJ databases">
        <title>Itraconazole resistance in Madurella fahalii resulting from another homologue of gene encoding cytochrome P450 14-alpha sterol demethylase (CYP51).</title>
        <authorList>
            <person name="Yoshioka I."/>
            <person name="Fahal A.H."/>
            <person name="Kaneko S."/>
            <person name="Yaguchi T."/>
        </authorList>
    </citation>
    <scope>NUCLEOTIDE SEQUENCE [LARGE SCALE GENOMIC DNA]</scope>
    <source>
        <strain evidence="5 6">IFM 68171</strain>
    </source>
</reference>
<feature type="compositionally biased region" description="Basic and acidic residues" evidence="3">
    <location>
        <begin position="961"/>
        <end position="979"/>
    </location>
</feature>
<keyword evidence="2" id="KW-0547">Nucleotide-binding</keyword>
<dbReference type="Gene3D" id="3.40.50.300">
    <property type="entry name" value="P-loop containing nucleotide triphosphate hydrolases"/>
    <property type="match status" value="1"/>
</dbReference>
<sequence>MSWSKASDASKLGLTKDISLQLAAMEKSLQIPLRCPAPLTSRADNRPLAFKPLVIEAVKLLPASTTPRGFLLEHCGPYLERSFDSAPDPRVTSFNPDAWQRKVLDVIDANKSVLTVAPTSAGKTFISFYAMKKVLQANDDDILVYVAPTKALVNQIAAEVQARFSKRYGTREGRPVWAIHTRDYRINSYKRCQILVTVPSIQQILLLAPTNARGTQDFSRRVRRIIFDEVHCIGQSDEGVIWEQLLLLTPCPIIALSATIANPGDFRSWLEQSQRVKSLDLDMIVHSARYSDLRKFIDDPAPSVSEFTGLVPVERLPFPGLDSDFRGSGESLFLFVHPIRSIVDKNRDTLNDVNLEPRDCLSLWKCMKRLETAEYTISRSLDPEEALPPMIQKSDVVRWEAALKDQLAKWMADPGSPFDALREELRGPRYSRLDGSYCDAAYPDGSGPSVDDDDAKKDPMVSSRSVFALVTDLRASGALPAILFNYDRTQCEAIATGLFTILILAERTYREKNSAWIIKVAEFENWKKAHKAARSKAAKKAAGTGAPGRRGAEDGDGQGRAQLEREAASRETSKWESFDPDAPLAWFSLADTTKISGEELEERLRRIRPGAHLLSAAGEPLNSSGLVSHLYDTESAAFGFHALLKEGYFHEACAGFSPAMDVARRRGAALELVLTLCYLFSRVPYARQGGGPARRGAVTRASSSTAHSSLLPALLRRAHEILARHNAETLAIFRDYVRSYAARHLRDAPNDALPLTRHRSSPPPPPHLPPVAIRSPFAALSGFGDADFASVRELCETVRAGVPLEESTVPAVPVGSDDDVDGGEDVRGCNSYLLDFFKHGDAAALTRVNGIRAGDVWFRLMDFSLVLATIVTSLAGFLRPGGGSEDGGGHDFDAVLDGASDGYSDEDHELMQARTRGSYMASGDDGKGKTTTKETAKKKKKAVQHSWEDEELSSPAGSDTDSGRSWDDHQKPRSVRTENTESAPSWTRNVDGQSFVRVYEALRMVQTEFDEKLKKMWAREGRDYLHVADSLVLDALHSPLVWAIRPRVPGTRNAGTVSAV</sequence>
<evidence type="ECO:0000313" key="6">
    <source>
        <dbReference type="Proteomes" id="UP001628179"/>
    </source>
</evidence>
<proteinExistence type="predicted"/>
<evidence type="ECO:0000313" key="5">
    <source>
        <dbReference type="EMBL" id="GAB1319360.1"/>
    </source>
</evidence>
<dbReference type="EMBL" id="BAAFSV010000005">
    <property type="protein sequence ID" value="GAB1319360.1"/>
    <property type="molecule type" value="Genomic_DNA"/>
</dbReference>
<dbReference type="InterPro" id="IPR027417">
    <property type="entry name" value="P-loop_NTPase"/>
</dbReference>
<feature type="domain" description="Helicase ATP-binding" evidence="4">
    <location>
        <begin position="104"/>
        <end position="278"/>
    </location>
</feature>
<organism evidence="5 6">
    <name type="scientific">Madurella fahalii</name>
    <dbReference type="NCBI Taxonomy" id="1157608"/>
    <lineage>
        <taxon>Eukaryota</taxon>
        <taxon>Fungi</taxon>
        <taxon>Dikarya</taxon>
        <taxon>Ascomycota</taxon>
        <taxon>Pezizomycotina</taxon>
        <taxon>Sordariomycetes</taxon>
        <taxon>Sordariomycetidae</taxon>
        <taxon>Sordariales</taxon>
        <taxon>Sordariales incertae sedis</taxon>
        <taxon>Madurella</taxon>
    </lineage>
</organism>
<dbReference type="SUPFAM" id="SSF52540">
    <property type="entry name" value="P-loop containing nucleoside triphosphate hydrolases"/>
    <property type="match status" value="1"/>
</dbReference>
<dbReference type="PANTHER" id="PTHR44533">
    <property type="entry name" value="DEAD/H RNA HELICASE, PUTATIVE-RELATED"/>
    <property type="match status" value="1"/>
</dbReference>
<dbReference type="PROSITE" id="PS51192">
    <property type="entry name" value="HELICASE_ATP_BIND_1"/>
    <property type="match status" value="1"/>
</dbReference>
<evidence type="ECO:0000256" key="2">
    <source>
        <dbReference type="ARBA" id="ARBA00022806"/>
    </source>
</evidence>
<dbReference type="PANTHER" id="PTHR44533:SF4">
    <property type="entry name" value="DEAD_H RNA HELICASE, PUTATIVE-RELATED"/>
    <property type="match status" value="1"/>
</dbReference>
<accession>A0ABQ0GNP7</accession>
<keyword evidence="1" id="KW-0378">Hydrolase</keyword>
<name>A0ABQ0GNP7_9PEZI</name>
<evidence type="ECO:0000256" key="1">
    <source>
        <dbReference type="ARBA" id="ARBA00022801"/>
    </source>
</evidence>
<dbReference type="RefSeq" id="XP_070921090.1">
    <property type="nucleotide sequence ID" value="XM_071064989.1"/>
</dbReference>
<protein>
    <recommendedName>
        <fullName evidence="4">Helicase ATP-binding domain-containing protein</fullName>
    </recommendedName>
</protein>
<dbReference type="Pfam" id="PF00270">
    <property type="entry name" value="DEAD"/>
    <property type="match status" value="1"/>
</dbReference>
<evidence type="ECO:0000259" key="4">
    <source>
        <dbReference type="PROSITE" id="PS51192"/>
    </source>
</evidence>
<dbReference type="InterPro" id="IPR011545">
    <property type="entry name" value="DEAD/DEAH_box_helicase_dom"/>
</dbReference>
<feature type="compositionally biased region" description="Basic and acidic residues" evidence="3">
    <location>
        <begin position="924"/>
        <end position="935"/>
    </location>
</feature>
<feature type="region of interest" description="Disordered" evidence="3">
    <location>
        <begin position="915"/>
        <end position="986"/>
    </location>
</feature>
<evidence type="ECO:0000256" key="3">
    <source>
        <dbReference type="SAM" id="MobiDB-lite"/>
    </source>
</evidence>
<keyword evidence="6" id="KW-1185">Reference proteome</keyword>
<feature type="compositionally biased region" description="Low complexity" evidence="3">
    <location>
        <begin position="540"/>
        <end position="549"/>
    </location>
</feature>
<dbReference type="GeneID" id="98180312"/>